<proteinExistence type="predicted"/>
<feature type="signal peptide" evidence="1">
    <location>
        <begin position="1"/>
        <end position="24"/>
    </location>
</feature>
<evidence type="ECO:0000313" key="3">
    <source>
        <dbReference type="Proteomes" id="UP000248079"/>
    </source>
</evidence>
<dbReference type="NCBIfam" id="TIGR04131">
    <property type="entry name" value="Bac_Flav_CTERM"/>
    <property type="match status" value="1"/>
</dbReference>
<dbReference type="Pfam" id="PF13585">
    <property type="entry name" value="CHU_C"/>
    <property type="match status" value="1"/>
</dbReference>
<accession>A0A2V3ZVU8</accession>
<dbReference type="AlphaFoldDB" id="A0A2V3ZVU8"/>
<keyword evidence="1" id="KW-0732">Signal</keyword>
<sequence length="227" mass="25900">MRINLPIRLLLLGLSLCTSILCMGQTGEPPVAKNDTVSITNQSSASEVVYIEIDFLKNDSFTSKEEIEKSIVRQTDQFGKAYLIEDNTLMVYYPYEMSFGTDTIYYEICDQGKRCSKALIVVSVLDPNQVELLIPSAFSPNNDNINDKFYIKGIENYPENEFIVFSRWGTKVYEKKNYNNQEAWDGSYNNAGVKLGPGDKLPKGTYFFKLIIKDKEYVKSGYIVVKY</sequence>
<dbReference type="Proteomes" id="UP000248079">
    <property type="component" value="Unassembled WGS sequence"/>
</dbReference>
<dbReference type="InterPro" id="IPR026341">
    <property type="entry name" value="T9SS_type_B"/>
</dbReference>
<evidence type="ECO:0000313" key="2">
    <source>
        <dbReference type="EMBL" id="PXX99009.1"/>
    </source>
</evidence>
<evidence type="ECO:0008006" key="4">
    <source>
        <dbReference type="Google" id="ProtNLM"/>
    </source>
</evidence>
<dbReference type="EMBL" id="QFLI01000006">
    <property type="protein sequence ID" value="PXX99009.1"/>
    <property type="molecule type" value="Genomic_DNA"/>
</dbReference>
<name>A0A2V3ZVU8_9BACT</name>
<feature type="chain" id="PRO_5016080041" description="Gliding motility-associated C-terminal domain-containing protein" evidence="1">
    <location>
        <begin position="25"/>
        <end position="227"/>
    </location>
</feature>
<evidence type="ECO:0000256" key="1">
    <source>
        <dbReference type="SAM" id="SignalP"/>
    </source>
</evidence>
<protein>
    <recommendedName>
        <fullName evidence="4">Gliding motility-associated C-terminal domain-containing protein</fullName>
    </recommendedName>
</protein>
<gene>
    <name evidence="2" type="ORF">DF185_14090</name>
</gene>
<dbReference type="Pfam" id="PF17963">
    <property type="entry name" value="Big_9"/>
    <property type="match status" value="1"/>
</dbReference>
<dbReference type="OrthoDB" id="1117451at2"/>
<comment type="caution">
    <text evidence="2">The sequence shown here is derived from an EMBL/GenBank/DDBJ whole genome shotgun (WGS) entry which is preliminary data.</text>
</comment>
<reference evidence="2 3" key="1">
    <citation type="submission" date="2018-05" db="EMBL/GenBank/DDBJ databases">
        <title>Marinifilum breve JC075T sp. nov., a marine bacterium isolated from Yongle Blue Hole in the South China Sea.</title>
        <authorList>
            <person name="Fu T."/>
        </authorList>
    </citation>
    <scope>NUCLEOTIDE SEQUENCE [LARGE SCALE GENOMIC DNA]</scope>
    <source>
        <strain evidence="2 3">JC075</strain>
    </source>
</reference>
<keyword evidence="3" id="KW-1185">Reference proteome</keyword>
<organism evidence="2 3">
    <name type="scientific">Marinifilum breve</name>
    <dbReference type="NCBI Taxonomy" id="2184082"/>
    <lineage>
        <taxon>Bacteria</taxon>
        <taxon>Pseudomonadati</taxon>
        <taxon>Bacteroidota</taxon>
        <taxon>Bacteroidia</taxon>
        <taxon>Marinilabiliales</taxon>
        <taxon>Marinifilaceae</taxon>
    </lineage>
</organism>